<feature type="domain" description="Methyl-accepting transducer" evidence="5">
    <location>
        <begin position="263"/>
        <end position="527"/>
    </location>
</feature>
<proteinExistence type="inferred from homology"/>
<gene>
    <name evidence="7" type="ORF">ACE5IX_00395</name>
</gene>
<dbReference type="SMART" id="SM00283">
    <property type="entry name" value="MA"/>
    <property type="match status" value="1"/>
</dbReference>
<evidence type="ECO:0000256" key="3">
    <source>
        <dbReference type="PROSITE-ProRule" id="PRU00284"/>
    </source>
</evidence>
<keyword evidence="3" id="KW-0807">Transducer</keyword>
<keyword evidence="4" id="KW-0812">Transmembrane</keyword>
<feature type="transmembrane region" description="Helical" evidence="4">
    <location>
        <begin position="185"/>
        <end position="205"/>
    </location>
</feature>
<dbReference type="PROSITE" id="PS50111">
    <property type="entry name" value="CHEMOTAXIS_TRANSDUC_2"/>
    <property type="match status" value="1"/>
</dbReference>
<feature type="transmembrane region" description="Helical" evidence="4">
    <location>
        <begin position="156"/>
        <end position="179"/>
    </location>
</feature>
<protein>
    <submittedName>
        <fullName evidence="7">Methyl-accepting chemotaxis protein</fullName>
    </submittedName>
</protein>
<feature type="domain" description="PAS" evidence="6">
    <location>
        <begin position="25"/>
        <end position="76"/>
    </location>
</feature>
<dbReference type="CDD" id="cd00130">
    <property type="entry name" value="PAS"/>
    <property type="match status" value="1"/>
</dbReference>
<dbReference type="InterPro" id="IPR051310">
    <property type="entry name" value="MCP_chemotaxis"/>
</dbReference>
<organism evidence="7 8">
    <name type="scientific">Leptospira wolffii</name>
    <dbReference type="NCBI Taxonomy" id="409998"/>
    <lineage>
        <taxon>Bacteria</taxon>
        <taxon>Pseudomonadati</taxon>
        <taxon>Spirochaetota</taxon>
        <taxon>Spirochaetia</taxon>
        <taxon>Leptospirales</taxon>
        <taxon>Leptospiraceae</taxon>
        <taxon>Leptospira</taxon>
    </lineage>
</organism>
<dbReference type="PANTHER" id="PTHR43531">
    <property type="entry name" value="PROTEIN ICFG"/>
    <property type="match status" value="1"/>
</dbReference>
<dbReference type="NCBIfam" id="TIGR00229">
    <property type="entry name" value="sensory_box"/>
    <property type="match status" value="1"/>
</dbReference>
<dbReference type="SUPFAM" id="SSF58104">
    <property type="entry name" value="Methyl-accepting chemotaxis protein (MCP) signaling domain"/>
    <property type="match status" value="1"/>
</dbReference>
<reference evidence="7 8" key="1">
    <citation type="submission" date="2024-09" db="EMBL/GenBank/DDBJ databases">
        <title>Taxonomic and Genotyping Characterization of Leptospira Strains isolated from Multiple Sources in Colombia highlights the importance of intermediate species.</title>
        <authorList>
            <person name="Torres Higuera L."/>
            <person name="Rojas Tapias D."/>
            <person name="Jimenez Velasquez S."/>
            <person name="Renjifo Ibanez C."/>
        </authorList>
    </citation>
    <scope>NUCLEOTIDE SEQUENCE [LARGE SCALE GENOMIC DNA]</scope>
    <source>
        <strain evidence="7 8">Lep080</strain>
    </source>
</reference>
<evidence type="ECO:0000256" key="2">
    <source>
        <dbReference type="ARBA" id="ARBA00029447"/>
    </source>
</evidence>
<dbReference type="Pfam" id="PF08447">
    <property type="entry name" value="PAS_3"/>
    <property type="match status" value="1"/>
</dbReference>
<sequence>MRKNLPVTGREIQFGDSAVIISRTDAKGRITYVSKDFAEISGYSEEEMMGEPHNIVRHPDVPPVVFKDLWDTIQSGRPWNGVVKNRAKSGDHYWVDATVTPVLENGIITGYMSVRKKAARKHIETAEKLFSSLNGKMQIGFYISSLAKAMAAKIGFFQLALLHLAFILLPLGFLILKFFSIDPVLATACLIFVSIGTAFLLSSLISQRRRTQEVTEIVRNVVNGNFILDIPRTEGVDDLDKIYSNFRCLTISLWGLLVQMKENFSRNLRLYEELFKSVNTFQTGSQKQATSVEETAAASHELSRTIDEIVLTISEQTRSLWNVTNSIGAIDSSLSETSISMDDLESQAGNVAGKASEAERTFNDAIRSMEEIRSFSNQINKIVGIITSISDRTNMLALNASIESARAGEAGKGFSVVADEISKLAEQTKQSIKDIVQLVKNTSDSVEAGAVKVNQSVDLFKNLQDYIEKVHSSSFKVKNLLSEQSKKLGEIRSNSNQVLELGKMMSNSSEMQKVAANEISDSMSLISKSAEEIALASDTIKISVEDTLDHSQKFGGILSHFKTGS</sequence>
<dbReference type="InterPro" id="IPR035965">
    <property type="entry name" value="PAS-like_dom_sf"/>
</dbReference>
<dbReference type="Pfam" id="PF00015">
    <property type="entry name" value="MCPsignal"/>
    <property type="match status" value="1"/>
</dbReference>
<dbReference type="RefSeq" id="WP_135699986.1">
    <property type="nucleotide sequence ID" value="NZ_JBHILI010000003.1"/>
</dbReference>
<comment type="caution">
    <text evidence="7">The sequence shown here is derived from an EMBL/GenBank/DDBJ whole genome shotgun (WGS) entry which is preliminary data.</text>
</comment>
<dbReference type="Proteomes" id="UP001580391">
    <property type="component" value="Unassembled WGS sequence"/>
</dbReference>
<dbReference type="PANTHER" id="PTHR43531:SF11">
    <property type="entry name" value="METHYL-ACCEPTING CHEMOTAXIS PROTEIN 3"/>
    <property type="match status" value="1"/>
</dbReference>
<comment type="similarity">
    <text evidence="2">Belongs to the methyl-accepting chemotaxis (MCP) protein family.</text>
</comment>
<dbReference type="InterPro" id="IPR004089">
    <property type="entry name" value="MCPsignal_dom"/>
</dbReference>
<keyword evidence="4" id="KW-1133">Transmembrane helix</keyword>
<evidence type="ECO:0000259" key="5">
    <source>
        <dbReference type="PROSITE" id="PS50111"/>
    </source>
</evidence>
<evidence type="ECO:0000259" key="6">
    <source>
        <dbReference type="PROSITE" id="PS50112"/>
    </source>
</evidence>
<keyword evidence="4" id="KW-0472">Membrane</keyword>
<dbReference type="PROSITE" id="PS50112">
    <property type="entry name" value="PAS"/>
    <property type="match status" value="1"/>
</dbReference>
<evidence type="ECO:0000256" key="4">
    <source>
        <dbReference type="SAM" id="Phobius"/>
    </source>
</evidence>
<keyword evidence="1" id="KW-0145">Chemotaxis</keyword>
<evidence type="ECO:0000313" key="7">
    <source>
        <dbReference type="EMBL" id="MFB5734954.1"/>
    </source>
</evidence>
<dbReference type="SUPFAM" id="SSF55785">
    <property type="entry name" value="PYP-like sensor domain (PAS domain)"/>
    <property type="match status" value="1"/>
</dbReference>
<evidence type="ECO:0000313" key="8">
    <source>
        <dbReference type="Proteomes" id="UP001580391"/>
    </source>
</evidence>
<keyword evidence="8" id="KW-1185">Reference proteome</keyword>
<dbReference type="InterPro" id="IPR000014">
    <property type="entry name" value="PAS"/>
</dbReference>
<name>A0ABV5BI30_9LEPT</name>
<dbReference type="Gene3D" id="3.30.450.20">
    <property type="entry name" value="PAS domain"/>
    <property type="match status" value="1"/>
</dbReference>
<dbReference type="Gene3D" id="1.10.287.950">
    <property type="entry name" value="Methyl-accepting chemotaxis protein"/>
    <property type="match status" value="1"/>
</dbReference>
<evidence type="ECO:0000256" key="1">
    <source>
        <dbReference type="ARBA" id="ARBA00022500"/>
    </source>
</evidence>
<dbReference type="EMBL" id="JBHILJ010000001">
    <property type="protein sequence ID" value="MFB5734954.1"/>
    <property type="molecule type" value="Genomic_DNA"/>
</dbReference>
<accession>A0ABV5BI30</accession>
<dbReference type="InterPro" id="IPR013655">
    <property type="entry name" value="PAS_fold_3"/>
</dbReference>